<dbReference type="BioCyc" id="TSAC1094508:GLMA-873-MONOMER"/>
<feature type="transmembrane region" description="Helical" evidence="1">
    <location>
        <begin position="47"/>
        <end position="65"/>
    </location>
</feature>
<reference evidence="2 3" key="1">
    <citation type="journal article" date="2014" name="Appl. Environ. Microbiol.">
        <title>Profile of Secreted Hydrolases, Associated Proteins, and SlpA in Thermoanaerobacterium saccharolyticum during the Degradation of Hemicellulose.</title>
        <authorList>
            <person name="Currie D.H."/>
            <person name="Guss A.M."/>
            <person name="Herring C.D."/>
            <person name="Giannone R.J."/>
            <person name="Johnson C.M."/>
            <person name="Lankford P.K."/>
            <person name="Brown S.D."/>
            <person name="Hettich R.L."/>
            <person name="Lynd L.R."/>
        </authorList>
    </citation>
    <scope>NUCLEOTIDE SEQUENCE [LARGE SCALE GENOMIC DNA]</scope>
    <source>
        <strain evidence="3">DSM 8691 / JW/SL-YS485</strain>
    </source>
</reference>
<dbReference type="AlphaFoldDB" id="I3VTN8"/>
<keyword evidence="1" id="KW-1133">Transmembrane helix</keyword>
<evidence type="ECO:0000313" key="2">
    <source>
        <dbReference type="EMBL" id="AFK85883.1"/>
    </source>
</evidence>
<dbReference type="STRING" id="1094508.Tsac_0865"/>
<proteinExistence type="predicted"/>
<gene>
    <name evidence="2" type="ordered locus">Tsac_0865</name>
</gene>
<keyword evidence="1" id="KW-0812">Transmembrane</keyword>
<keyword evidence="3" id="KW-1185">Reference proteome</keyword>
<organism evidence="2 3">
    <name type="scientific">Thermoanaerobacterium saccharolyticum (strain DSM 8691 / JW/SL-YS485)</name>
    <dbReference type="NCBI Taxonomy" id="1094508"/>
    <lineage>
        <taxon>Bacteria</taxon>
        <taxon>Bacillati</taxon>
        <taxon>Bacillota</taxon>
        <taxon>Clostridia</taxon>
        <taxon>Thermoanaerobacterales</taxon>
        <taxon>Thermoanaerobacteraceae</taxon>
        <taxon>Thermoanaerobacterium</taxon>
    </lineage>
</organism>
<keyword evidence="1" id="KW-0472">Membrane</keyword>
<dbReference type="Pfam" id="PF12666">
    <property type="entry name" value="PrgI"/>
    <property type="match status" value="1"/>
</dbReference>
<protein>
    <recommendedName>
        <fullName evidence="4">PrgI family protein</fullName>
    </recommendedName>
</protein>
<sequence>MYQVPKNISGKFELIPGFGWNELFFVLSGFLVGIFVYLVLSIFTQSLIRYLVVFVFTGLAYFLVIPGPDGNSVLSLIKYYIKWSKKQKRYLNAIGRDKC</sequence>
<dbReference type="EMBL" id="CP003184">
    <property type="protein sequence ID" value="AFK85883.1"/>
    <property type="molecule type" value="Genomic_DNA"/>
</dbReference>
<feature type="transmembrane region" description="Helical" evidence="1">
    <location>
        <begin position="20"/>
        <end position="40"/>
    </location>
</feature>
<evidence type="ECO:0000256" key="1">
    <source>
        <dbReference type="SAM" id="Phobius"/>
    </source>
</evidence>
<evidence type="ECO:0008006" key="4">
    <source>
        <dbReference type="Google" id="ProtNLM"/>
    </source>
</evidence>
<dbReference type="KEGG" id="tsh:Tsac_0865"/>
<dbReference type="InterPro" id="IPR024414">
    <property type="entry name" value="Uncharacterised_PrgI"/>
</dbReference>
<dbReference type="RefSeq" id="WP_014757787.1">
    <property type="nucleotide sequence ID" value="NC_017992.1"/>
</dbReference>
<name>I3VTN8_THESW</name>
<evidence type="ECO:0000313" key="3">
    <source>
        <dbReference type="Proteomes" id="UP000006178"/>
    </source>
</evidence>
<dbReference type="Proteomes" id="UP000006178">
    <property type="component" value="Chromosome"/>
</dbReference>
<accession>I3VTN8</accession>